<feature type="signal peptide" evidence="1">
    <location>
        <begin position="1"/>
        <end position="23"/>
    </location>
</feature>
<protein>
    <submittedName>
        <fullName evidence="2">Uncharacterized protein</fullName>
    </submittedName>
</protein>
<sequence length="100" mass="10882">MMVGSGLLESMSLFFLSLRRADGEEQVVSVGGVHDAVRHGRGVGVEEQVVQFQRAEVGPDRGPGDEAEAAHRIVQRLHRGSQAQVFGLLHLQVDQIQALQ</sequence>
<proteinExistence type="predicted"/>
<feature type="chain" id="PRO_5032757112" evidence="1">
    <location>
        <begin position="24"/>
        <end position="100"/>
    </location>
</feature>
<dbReference type="AlphaFoldDB" id="A0A835QZF4"/>
<name>A0A835QZF4_VANPL</name>
<gene>
    <name evidence="2" type="ORF">HPP92_010639</name>
</gene>
<dbReference type="Proteomes" id="UP000639772">
    <property type="component" value="Unassembled WGS sequence"/>
</dbReference>
<keyword evidence="1" id="KW-0732">Signal</keyword>
<evidence type="ECO:0000313" key="2">
    <source>
        <dbReference type="EMBL" id="KAG0482555.1"/>
    </source>
</evidence>
<accession>A0A835QZF4</accession>
<evidence type="ECO:0000256" key="1">
    <source>
        <dbReference type="SAM" id="SignalP"/>
    </source>
</evidence>
<organism evidence="2 3">
    <name type="scientific">Vanilla planifolia</name>
    <name type="common">Vanilla</name>
    <dbReference type="NCBI Taxonomy" id="51239"/>
    <lineage>
        <taxon>Eukaryota</taxon>
        <taxon>Viridiplantae</taxon>
        <taxon>Streptophyta</taxon>
        <taxon>Embryophyta</taxon>
        <taxon>Tracheophyta</taxon>
        <taxon>Spermatophyta</taxon>
        <taxon>Magnoliopsida</taxon>
        <taxon>Liliopsida</taxon>
        <taxon>Asparagales</taxon>
        <taxon>Orchidaceae</taxon>
        <taxon>Vanilloideae</taxon>
        <taxon>Vanilleae</taxon>
        <taxon>Vanilla</taxon>
    </lineage>
</organism>
<evidence type="ECO:0000313" key="3">
    <source>
        <dbReference type="Proteomes" id="UP000639772"/>
    </source>
</evidence>
<comment type="caution">
    <text evidence="2">The sequence shown here is derived from an EMBL/GenBank/DDBJ whole genome shotgun (WGS) entry which is preliminary data.</text>
</comment>
<dbReference type="EMBL" id="JADCNM010000005">
    <property type="protein sequence ID" value="KAG0482555.1"/>
    <property type="molecule type" value="Genomic_DNA"/>
</dbReference>
<reference evidence="2 3" key="1">
    <citation type="journal article" date="2020" name="Nat. Food">
        <title>A phased Vanilla planifolia genome enables genetic improvement of flavour and production.</title>
        <authorList>
            <person name="Hasing T."/>
            <person name="Tang H."/>
            <person name="Brym M."/>
            <person name="Khazi F."/>
            <person name="Huang T."/>
            <person name="Chambers A.H."/>
        </authorList>
    </citation>
    <scope>NUCLEOTIDE SEQUENCE [LARGE SCALE GENOMIC DNA]</scope>
    <source>
        <tissue evidence="2">Leaf</tissue>
    </source>
</reference>